<protein>
    <recommendedName>
        <fullName evidence="1">DUF8166 domain-containing protein</fullName>
    </recommendedName>
</protein>
<evidence type="ECO:0000259" key="1">
    <source>
        <dbReference type="Pfam" id="PF26500"/>
    </source>
</evidence>
<name>A0A6M8BKL4_9CYAN</name>
<organism evidence="2 3">
    <name type="scientific">Thermoleptolyngbya sichuanensis A183</name>
    <dbReference type="NCBI Taxonomy" id="2737172"/>
    <lineage>
        <taxon>Bacteria</taxon>
        <taxon>Bacillati</taxon>
        <taxon>Cyanobacteriota</taxon>
        <taxon>Cyanophyceae</taxon>
        <taxon>Oculatellales</taxon>
        <taxon>Oculatellaceae</taxon>
        <taxon>Thermoleptolyngbya</taxon>
        <taxon>Thermoleptolyngbya sichuanensis</taxon>
    </lineage>
</organism>
<dbReference type="EMBL" id="CP053661">
    <property type="protein sequence ID" value="QKD84171.1"/>
    <property type="molecule type" value="Genomic_DNA"/>
</dbReference>
<evidence type="ECO:0000313" key="2">
    <source>
        <dbReference type="EMBL" id="QKD84171.1"/>
    </source>
</evidence>
<feature type="domain" description="DUF8166" evidence="1">
    <location>
        <begin position="1"/>
        <end position="201"/>
    </location>
</feature>
<dbReference type="KEGG" id="theu:HPC62_20105"/>
<dbReference type="Pfam" id="PF26500">
    <property type="entry name" value="DUF8166"/>
    <property type="match status" value="1"/>
</dbReference>
<dbReference type="InterPro" id="IPR058479">
    <property type="entry name" value="DUF8166"/>
</dbReference>
<reference evidence="2 3" key="1">
    <citation type="submission" date="2020-05" db="EMBL/GenBank/DDBJ databases">
        <title>Complete genome sequence of of a novel Thermoleptolyngbya strain isolated from hot springs of Ganzi, Sichuan China.</title>
        <authorList>
            <person name="Tang J."/>
            <person name="Daroch M."/>
            <person name="Li L."/>
            <person name="Waleron K."/>
            <person name="Waleron M."/>
            <person name="Waleron M."/>
        </authorList>
    </citation>
    <scope>NUCLEOTIDE SEQUENCE [LARGE SCALE GENOMIC DNA]</scope>
    <source>
        <strain evidence="2 3">PKUAC-SCTA183</strain>
    </source>
</reference>
<proteinExistence type="predicted"/>
<evidence type="ECO:0000313" key="3">
    <source>
        <dbReference type="Proteomes" id="UP000505210"/>
    </source>
</evidence>
<keyword evidence="3" id="KW-1185">Reference proteome</keyword>
<sequence length="201" mass="22481">MRLGKVVKSNSHCDYVVQVDDSMDVDNPPQADDYGFGSFVKLEEPGDRHWAVGLIYNSLLMNPMFMSNGPRLSSEPDPLFTPDLITETRTLLGVVLVGWMAQDNGQPYGIHGIPRVVVPVNTPVSVMTQDEIYRFHLNQAGSPQFCYYSHLLRCGGNFAPALTQQTLQELVDSRLFSGPDQRALEILCRELSWKSTMGAMR</sequence>
<dbReference type="RefSeq" id="WP_172358222.1">
    <property type="nucleotide sequence ID" value="NZ_CP053661.1"/>
</dbReference>
<dbReference type="AlphaFoldDB" id="A0A6M8BKL4"/>
<accession>A0A6M8BKL4</accession>
<gene>
    <name evidence="2" type="ORF">HPC62_20105</name>
</gene>
<dbReference type="Proteomes" id="UP000505210">
    <property type="component" value="Chromosome"/>
</dbReference>